<dbReference type="InParanoid" id="A0A1Y1Z408"/>
<dbReference type="OrthoDB" id="1063785at2759"/>
<evidence type="ECO:0000259" key="3">
    <source>
        <dbReference type="SMART" id="SM00093"/>
    </source>
</evidence>
<dbReference type="STRING" id="1314790.A0A1Y1Z408"/>
<keyword evidence="5" id="KW-1185">Reference proteome</keyword>
<accession>A0A1Y1Z408</accession>
<dbReference type="Gene3D" id="3.30.497.10">
    <property type="entry name" value="Antithrombin, subunit I, domain 2"/>
    <property type="match status" value="1"/>
</dbReference>
<sequence length="400" mass="45405">MSLSNQDNPRFVNLEKQEQVLFNTIQSISAGLTTSLYDSLNEKNVLFSPASVACALALLVNGTSQEAESREEILDAFNLDFLGKDSTRCLDHVNSTIRDLLNTLMNRDGSIDIPEDRLAEFQAANSIWGSRLCESYIVKVKDLFDAEAFSPPETGEKVNLWIESKTDGHLKDLFPSGLTFPDTVIMLINSIYFHGQWLYPFEPKDTKVTPFYTPANKQMDCFMMTAGSRTWEYAEKGPYQVLNLPYKDYRFVATIVLPKEILDFQKATSLMTPEEWQSVFLERKLKSRGTVLIPRFDLEKQMELKEALGQMGIRKIFDVAQAKLHELSEEPLAISSILHKCRIEVDESGTKASAATSVIIGKSARNLDAPFRFECNRPFYFIIRTNRGIPLFISYIQNPT</sequence>
<gene>
    <name evidence="4" type="ORF">K493DRAFT_333693</name>
</gene>
<dbReference type="Gene3D" id="2.30.39.10">
    <property type="entry name" value="Alpha-1-antitrypsin, domain 1"/>
    <property type="match status" value="1"/>
</dbReference>
<evidence type="ECO:0000256" key="1">
    <source>
        <dbReference type="ARBA" id="ARBA00009500"/>
    </source>
</evidence>
<comment type="similarity">
    <text evidence="1 2">Belongs to the serpin family.</text>
</comment>
<dbReference type="Proteomes" id="UP000193498">
    <property type="component" value="Unassembled WGS sequence"/>
</dbReference>
<feature type="domain" description="Serpin" evidence="3">
    <location>
        <begin position="34"/>
        <end position="399"/>
    </location>
</feature>
<dbReference type="GO" id="GO:0004867">
    <property type="term" value="F:serine-type endopeptidase inhibitor activity"/>
    <property type="evidence" value="ECO:0007669"/>
    <property type="project" value="InterPro"/>
</dbReference>
<proteinExistence type="inferred from homology"/>
<evidence type="ECO:0000313" key="5">
    <source>
        <dbReference type="Proteomes" id="UP000193498"/>
    </source>
</evidence>
<dbReference type="CDD" id="cd00172">
    <property type="entry name" value="serpin"/>
    <property type="match status" value="1"/>
</dbReference>
<comment type="caution">
    <text evidence="4">The sequence shown here is derived from an EMBL/GenBank/DDBJ whole genome shotgun (WGS) entry which is preliminary data.</text>
</comment>
<organism evidence="4 5">
    <name type="scientific">Basidiobolus meristosporus CBS 931.73</name>
    <dbReference type="NCBI Taxonomy" id="1314790"/>
    <lineage>
        <taxon>Eukaryota</taxon>
        <taxon>Fungi</taxon>
        <taxon>Fungi incertae sedis</taxon>
        <taxon>Zoopagomycota</taxon>
        <taxon>Entomophthoromycotina</taxon>
        <taxon>Basidiobolomycetes</taxon>
        <taxon>Basidiobolales</taxon>
        <taxon>Basidiobolaceae</taxon>
        <taxon>Basidiobolus</taxon>
    </lineage>
</organism>
<dbReference type="GO" id="GO:0005615">
    <property type="term" value="C:extracellular space"/>
    <property type="evidence" value="ECO:0007669"/>
    <property type="project" value="InterPro"/>
</dbReference>
<dbReference type="EMBL" id="MCFE01000029">
    <property type="protein sequence ID" value="ORY04990.1"/>
    <property type="molecule type" value="Genomic_DNA"/>
</dbReference>
<dbReference type="PANTHER" id="PTHR11461:SF211">
    <property type="entry name" value="GH10112P-RELATED"/>
    <property type="match status" value="1"/>
</dbReference>
<dbReference type="InterPro" id="IPR023796">
    <property type="entry name" value="Serpin_dom"/>
</dbReference>
<dbReference type="InterPro" id="IPR023795">
    <property type="entry name" value="Serpin_CS"/>
</dbReference>
<dbReference type="InterPro" id="IPR000215">
    <property type="entry name" value="Serpin_fam"/>
</dbReference>
<evidence type="ECO:0000313" key="4">
    <source>
        <dbReference type="EMBL" id="ORY04990.1"/>
    </source>
</evidence>
<reference evidence="4 5" key="1">
    <citation type="submission" date="2016-07" db="EMBL/GenBank/DDBJ databases">
        <title>Pervasive Adenine N6-methylation of Active Genes in Fungi.</title>
        <authorList>
            <consortium name="DOE Joint Genome Institute"/>
            <person name="Mondo S.J."/>
            <person name="Dannebaum R.O."/>
            <person name="Kuo R.C."/>
            <person name="Labutti K."/>
            <person name="Haridas S."/>
            <person name="Kuo A."/>
            <person name="Salamov A."/>
            <person name="Ahrendt S.R."/>
            <person name="Lipzen A."/>
            <person name="Sullivan W."/>
            <person name="Andreopoulos W.B."/>
            <person name="Clum A."/>
            <person name="Lindquist E."/>
            <person name="Daum C."/>
            <person name="Ramamoorthy G.K."/>
            <person name="Gryganskyi A."/>
            <person name="Culley D."/>
            <person name="Magnuson J.K."/>
            <person name="James T.Y."/>
            <person name="O'Malley M.A."/>
            <person name="Stajich J.E."/>
            <person name="Spatafora J.W."/>
            <person name="Visel A."/>
            <person name="Grigoriev I.V."/>
        </authorList>
    </citation>
    <scope>NUCLEOTIDE SEQUENCE [LARGE SCALE GENOMIC DNA]</scope>
    <source>
        <strain evidence="4 5">CBS 931.73</strain>
    </source>
</reference>
<name>A0A1Y1Z408_9FUNG</name>
<dbReference type="SUPFAM" id="SSF56574">
    <property type="entry name" value="Serpins"/>
    <property type="match status" value="1"/>
</dbReference>
<protein>
    <recommendedName>
        <fullName evidence="3">Serpin domain-containing protein</fullName>
    </recommendedName>
</protein>
<dbReference type="AlphaFoldDB" id="A0A1Y1Z408"/>
<evidence type="ECO:0000256" key="2">
    <source>
        <dbReference type="RuleBase" id="RU000411"/>
    </source>
</evidence>
<dbReference type="SMART" id="SM00093">
    <property type="entry name" value="SERPIN"/>
    <property type="match status" value="1"/>
</dbReference>
<dbReference type="PROSITE" id="PS00284">
    <property type="entry name" value="SERPIN"/>
    <property type="match status" value="1"/>
</dbReference>
<dbReference type="InterPro" id="IPR042185">
    <property type="entry name" value="Serpin_sf_2"/>
</dbReference>
<dbReference type="InterPro" id="IPR036186">
    <property type="entry name" value="Serpin_sf"/>
</dbReference>
<dbReference type="Pfam" id="PF00079">
    <property type="entry name" value="Serpin"/>
    <property type="match status" value="1"/>
</dbReference>
<dbReference type="PANTHER" id="PTHR11461">
    <property type="entry name" value="SERINE PROTEASE INHIBITOR, SERPIN"/>
    <property type="match status" value="1"/>
</dbReference>
<dbReference type="InterPro" id="IPR042178">
    <property type="entry name" value="Serpin_sf_1"/>
</dbReference>